<evidence type="ECO:0000256" key="4">
    <source>
        <dbReference type="ARBA" id="ARBA00012438"/>
    </source>
</evidence>
<dbReference type="PANTHER" id="PTHR43047:SF72">
    <property type="entry name" value="OSMOSENSING HISTIDINE PROTEIN KINASE SLN1"/>
    <property type="match status" value="1"/>
</dbReference>
<evidence type="ECO:0000256" key="10">
    <source>
        <dbReference type="ARBA" id="ARBA00023012"/>
    </source>
</evidence>
<evidence type="ECO:0000256" key="9">
    <source>
        <dbReference type="ARBA" id="ARBA00022840"/>
    </source>
</evidence>
<keyword evidence="10" id="KW-0902">Two-component regulatory system</keyword>
<evidence type="ECO:0000256" key="8">
    <source>
        <dbReference type="ARBA" id="ARBA00022777"/>
    </source>
</evidence>
<dbReference type="CDD" id="cd00082">
    <property type="entry name" value="HisKA"/>
    <property type="match status" value="1"/>
</dbReference>
<evidence type="ECO:0000256" key="2">
    <source>
        <dbReference type="ARBA" id="ARBA00004370"/>
    </source>
</evidence>
<dbReference type="Gene3D" id="3.30.565.10">
    <property type="entry name" value="Histidine kinase-like ATPase, C-terminal domain"/>
    <property type="match status" value="1"/>
</dbReference>
<comment type="caution">
    <text evidence="19">The sequence shown here is derived from an EMBL/GenBank/DDBJ whole genome shotgun (WGS) entry which is preliminary data.</text>
</comment>
<dbReference type="InterPro" id="IPR000014">
    <property type="entry name" value="PAS"/>
</dbReference>
<dbReference type="InterPro" id="IPR011006">
    <property type="entry name" value="CheY-like_superfamily"/>
</dbReference>
<dbReference type="Proteomes" id="UP000029738">
    <property type="component" value="Unassembled WGS sequence"/>
</dbReference>
<dbReference type="InterPro" id="IPR036890">
    <property type="entry name" value="HATPase_C_sf"/>
</dbReference>
<dbReference type="CDD" id="cd16922">
    <property type="entry name" value="HATPase_EvgS-ArcB-TorS-like"/>
    <property type="match status" value="1"/>
</dbReference>
<dbReference type="Gene3D" id="3.30.450.20">
    <property type="entry name" value="PAS domain"/>
    <property type="match status" value="4"/>
</dbReference>
<evidence type="ECO:0000313" key="20">
    <source>
        <dbReference type="Proteomes" id="UP000029738"/>
    </source>
</evidence>
<evidence type="ECO:0000256" key="11">
    <source>
        <dbReference type="ARBA" id="ARBA00023136"/>
    </source>
</evidence>
<protein>
    <recommendedName>
        <fullName evidence="13">Circadian input-output histidine kinase CikA</fullName>
        <ecNumber evidence="4">2.7.13.3</ecNumber>
    </recommendedName>
</protein>
<organism evidence="19 20">
    <name type="scientific">Tolypothrix bouteillei VB521301</name>
    <dbReference type="NCBI Taxonomy" id="1479485"/>
    <lineage>
        <taxon>Bacteria</taxon>
        <taxon>Bacillati</taxon>
        <taxon>Cyanobacteriota</taxon>
        <taxon>Cyanophyceae</taxon>
        <taxon>Nostocales</taxon>
        <taxon>Tolypothrichaceae</taxon>
        <taxon>Tolypothrix</taxon>
    </lineage>
</organism>
<comment type="similarity">
    <text evidence="3">In the N-terminal section; belongs to the phytochrome family.</text>
</comment>
<accession>A0A8S9TEN0</accession>
<feature type="domain" description="PAC" evidence="18">
    <location>
        <begin position="455"/>
        <end position="507"/>
    </location>
</feature>
<dbReference type="InterPro" id="IPR001610">
    <property type="entry name" value="PAC"/>
</dbReference>
<dbReference type="GO" id="GO:0000155">
    <property type="term" value="F:phosphorelay sensor kinase activity"/>
    <property type="evidence" value="ECO:0007669"/>
    <property type="project" value="InterPro"/>
</dbReference>
<keyword evidence="7" id="KW-0547">Nucleotide-binding</keyword>
<dbReference type="SUPFAM" id="SSF52172">
    <property type="entry name" value="CheY-like"/>
    <property type="match status" value="1"/>
</dbReference>
<dbReference type="FunFam" id="3.30.565.10:FF:000010">
    <property type="entry name" value="Sensor histidine kinase RcsC"/>
    <property type="match status" value="1"/>
</dbReference>
<dbReference type="PROSITE" id="PS50110">
    <property type="entry name" value="RESPONSE_REGULATORY"/>
    <property type="match status" value="1"/>
</dbReference>
<dbReference type="SUPFAM" id="SSF55785">
    <property type="entry name" value="PYP-like sensor domain (PAS domain)"/>
    <property type="match status" value="4"/>
</dbReference>
<evidence type="ECO:0000256" key="5">
    <source>
        <dbReference type="ARBA" id="ARBA00022553"/>
    </source>
</evidence>
<dbReference type="InterPro" id="IPR003594">
    <property type="entry name" value="HATPase_dom"/>
</dbReference>
<evidence type="ECO:0000256" key="12">
    <source>
        <dbReference type="ARBA" id="ARBA00023306"/>
    </source>
</evidence>
<keyword evidence="8" id="KW-0418">Kinase</keyword>
<evidence type="ECO:0000313" key="19">
    <source>
        <dbReference type="EMBL" id="KAF3889773.1"/>
    </source>
</evidence>
<evidence type="ECO:0000256" key="3">
    <source>
        <dbReference type="ARBA" id="ARBA00006402"/>
    </source>
</evidence>
<evidence type="ECO:0000259" key="18">
    <source>
        <dbReference type="PROSITE" id="PS50113"/>
    </source>
</evidence>
<feature type="domain" description="PAC" evidence="18">
    <location>
        <begin position="329"/>
        <end position="381"/>
    </location>
</feature>
<evidence type="ECO:0000256" key="1">
    <source>
        <dbReference type="ARBA" id="ARBA00000085"/>
    </source>
</evidence>
<gene>
    <name evidence="19" type="ORF">DA73_0400033135</name>
</gene>
<name>A0A8S9TEN0_9CYAN</name>
<dbReference type="Pfam" id="PF08448">
    <property type="entry name" value="PAS_4"/>
    <property type="match status" value="1"/>
</dbReference>
<reference evidence="19" key="2">
    <citation type="submission" date="2019-11" db="EMBL/GenBank/DDBJ databases">
        <title>Improved Assembly of Tolypothrix boutellei genome.</title>
        <authorList>
            <person name="Sarangi A.N."/>
            <person name="Mukherjee M."/>
            <person name="Ghosh S."/>
            <person name="Singh D."/>
            <person name="Das A."/>
            <person name="Kant S."/>
            <person name="Prusty A."/>
            <person name="Tripathy S."/>
        </authorList>
    </citation>
    <scope>NUCLEOTIDE SEQUENCE</scope>
    <source>
        <strain evidence="19">VB521301</strain>
    </source>
</reference>
<dbReference type="FunFam" id="3.30.450.20:FF:000099">
    <property type="entry name" value="Sensory box sensor histidine kinase"/>
    <property type="match status" value="2"/>
</dbReference>
<dbReference type="Gene3D" id="3.40.50.2300">
    <property type="match status" value="1"/>
</dbReference>
<feature type="domain" description="Response regulatory" evidence="16">
    <location>
        <begin position="773"/>
        <end position="889"/>
    </location>
</feature>
<evidence type="ECO:0000256" key="14">
    <source>
        <dbReference type="PROSITE-ProRule" id="PRU00169"/>
    </source>
</evidence>
<dbReference type="Gene3D" id="1.10.287.130">
    <property type="match status" value="1"/>
</dbReference>
<dbReference type="EC" id="2.7.13.3" evidence="4"/>
<dbReference type="GO" id="GO:0005524">
    <property type="term" value="F:ATP binding"/>
    <property type="evidence" value="ECO:0007669"/>
    <property type="project" value="UniProtKB-KW"/>
</dbReference>
<evidence type="ECO:0000259" key="15">
    <source>
        <dbReference type="PROSITE" id="PS50109"/>
    </source>
</evidence>
<feature type="domain" description="PAS" evidence="17">
    <location>
        <begin position="130"/>
        <end position="203"/>
    </location>
</feature>
<dbReference type="PRINTS" id="PR00344">
    <property type="entry name" value="BCTRLSENSOR"/>
</dbReference>
<evidence type="ECO:0000259" key="16">
    <source>
        <dbReference type="PROSITE" id="PS50110"/>
    </source>
</evidence>
<keyword evidence="20" id="KW-1185">Reference proteome</keyword>
<feature type="domain" description="PAS" evidence="17">
    <location>
        <begin position="256"/>
        <end position="326"/>
    </location>
</feature>
<dbReference type="Pfam" id="PF00072">
    <property type="entry name" value="Response_reg"/>
    <property type="match status" value="1"/>
</dbReference>
<dbReference type="CDD" id="cd17546">
    <property type="entry name" value="REC_hyHK_CKI1_RcsC-like"/>
    <property type="match status" value="1"/>
</dbReference>
<dbReference type="GO" id="GO:0005886">
    <property type="term" value="C:plasma membrane"/>
    <property type="evidence" value="ECO:0007669"/>
    <property type="project" value="TreeGrafter"/>
</dbReference>
<dbReference type="InterPro" id="IPR005467">
    <property type="entry name" value="His_kinase_dom"/>
</dbReference>
<feature type="domain" description="PAS" evidence="17">
    <location>
        <begin position="382"/>
        <end position="452"/>
    </location>
</feature>
<dbReference type="InterPro" id="IPR000700">
    <property type="entry name" value="PAS-assoc_C"/>
</dbReference>
<dbReference type="InterPro" id="IPR004358">
    <property type="entry name" value="Sig_transdc_His_kin-like_C"/>
</dbReference>
<keyword evidence="5 14" id="KW-0597">Phosphoprotein</keyword>
<dbReference type="Pfam" id="PF08447">
    <property type="entry name" value="PAS_3"/>
    <property type="match status" value="3"/>
</dbReference>
<dbReference type="OrthoDB" id="569347at2"/>
<dbReference type="SMART" id="SM00388">
    <property type="entry name" value="HisKA"/>
    <property type="match status" value="1"/>
</dbReference>
<dbReference type="PANTHER" id="PTHR43047">
    <property type="entry name" value="TWO-COMPONENT HISTIDINE PROTEIN KINASE"/>
    <property type="match status" value="1"/>
</dbReference>
<dbReference type="InterPro" id="IPR013655">
    <property type="entry name" value="PAS_fold_3"/>
</dbReference>
<keyword evidence="12" id="KW-0131">Cell cycle</keyword>
<evidence type="ECO:0000256" key="13">
    <source>
        <dbReference type="ARBA" id="ARBA00074306"/>
    </source>
</evidence>
<evidence type="ECO:0000256" key="7">
    <source>
        <dbReference type="ARBA" id="ARBA00022741"/>
    </source>
</evidence>
<keyword evidence="6" id="KW-0808">Transferase</keyword>
<comment type="subcellular location">
    <subcellularLocation>
        <location evidence="2">Membrane</location>
    </subcellularLocation>
</comment>
<feature type="domain" description="Histidine kinase" evidence="15">
    <location>
        <begin position="525"/>
        <end position="749"/>
    </location>
</feature>
<dbReference type="SMART" id="SM00091">
    <property type="entry name" value="PAS"/>
    <property type="match status" value="4"/>
</dbReference>
<dbReference type="FunFam" id="1.10.287.130:FF:000038">
    <property type="entry name" value="Sensory transduction histidine kinase"/>
    <property type="match status" value="1"/>
</dbReference>
<dbReference type="InterPro" id="IPR013656">
    <property type="entry name" value="PAS_4"/>
</dbReference>
<feature type="domain" description="PAC" evidence="18">
    <location>
        <begin position="203"/>
        <end position="255"/>
    </location>
</feature>
<keyword evidence="11" id="KW-0472">Membrane</keyword>
<evidence type="ECO:0000259" key="17">
    <source>
        <dbReference type="PROSITE" id="PS50112"/>
    </source>
</evidence>
<reference evidence="19" key="1">
    <citation type="journal article" date="2015" name="Genome Announc.">
        <title>Draft Genome Sequence of Tolypothrix boutellei Strain VB521301.</title>
        <authorList>
            <person name="Chandrababunaidu M.M."/>
            <person name="Singh D."/>
            <person name="Sen D."/>
            <person name="Bhan S."/>
            <person name="Das S."/>
            <person name="Gupta A."/>
            <person name="Adhikary S.P."/>
            <person name="Tripathy S."/>
        </authorList>
    </citation>
    <scope>NUCLEOTIDE SEQUENCE</scope>
    <source>
        <strain evidence="19">VB521301</strain>
    </source>
</reference>
<comment type="catalytic activity">
    <reaction evidence="1">
        <text>ATP + protein L-histidine = ADP + protein N-phospho-L-histidine.</text>
        <dbReference type="EC" id="2.7.13.3"/>
    </reaction>
</comment>
<evidence type="ECO:0000256" key="6">
    <source>
        <dbReference type="ARBA" id="ARBA00022679"/>
    </source>
</evidence>
<dbReference type="SMART" id="SM00387">
    <property type="entry name" value="HATPase_c"/>
    <property type="match status" value="1"/>
</dbReference>
<dbReference type="SUPFAM" id="SSF47384">
    <property type="entry name" value="Homodimeric domain of signal transducing histidine kinase"/>
    <property type="match status" value="1"/>
</dbReference>
<dbReference type="CDD" id="cd00130">
    <property type="entry name" value="PAS"/>
    <property type="match status" value="3"/>
</dbReference>
<dbReference type="InterPro" id="IPR003661">
    <property type="entry name" value="HisK_dim/P_dom"/>
</dbReference>
<sequence>MNQYQNEVYLQQLIEYAPVAISIVDREMRYLSVSRRWLSEHGLTHEIIGRSHDEVFPDTSQKWKQIHQDCLAGAIHQCDEDATLSADGSVEWVRWLVRPWYMTSGEIGGLMMFHENITGCKATQSAMGQNEQYYRSLVDVISEIVLVVGPNGNFLEDNLSWRNFTGQSLEESVTGKWLEVIHSDDRQLATQTWETARTTLSRYEVECRLRRSDGEYRYMQVRSTPILEADGSVRAWVNICNDIHERKVAELKLKQSEERYRCLVSATSVFIWTAPPNGTAVQDNVGWRNFTGQTWEEYEGEGWLDAIHPEDRELMGQAWEDAVNRGSLFVHEYRLRRYDGKYCYMISRGVPVLELDNSIREWIGTCSNIHEQKVAALALQRSEARFRSLVEATSQIVWTTDAEGKFVTDQPQWCAFTGQTLEQALGWGWLNAIHPEEQQSASDNWSVALTNRTVYESETRIRRYDGEYRYLSVRGVPIIGAEGEICEWVGTNTDITERKQAELALARAKEVAEAANRTKSEFLANMNHELRTPLNGILGYAQILQRDPTTTAKQQKGLGVIYQCGSHLLTLINDILDLSKLEVQKMDLYPQDFHFANFLTTTIEICRIKAEQKGIAFHYHPVNLPVAVHADDKRLRQVLLNLLSNAIKFTDFGSVTFTVEAFGNEQTASTRSTKIRFQVQDTGIGIAKEKWQLIFLPFEQAGKRDRNSEGTGLGLAISQQIVQLMGSSIHLNSEPGLGSTFWFEVVLLAAADWLSRPASPHQKVIGYQGERRKILVIDDRHDNRAVVVGMLAPLGFKLAQADDGQLGLDLALQIRPDLIITDVMMLKMNGLEMTRRLRQLPDFAKIPIIASPASLSQVDMQQAMDAGCSSFFPKPIEFIGLLGELQRHLELQWIYETKTEVVEVSAVVSPSADLVVPPPQELAALYQAARDGFITDIQFEANRLKQLNPEYAPFVNKLLELSFKFDDEAILNLLAPHI</sequence>
<dbReference type="InterPro" id="IPR035965">
    <property type="entry name" value="PAS-like_dom_sf"/>
</dbReference>
<proteinExistence type="inferred from homology"/>
<dbReference type="NCBIfam" id="TIGR00229">
    <property type="entry name" value="sensory_box"/>
    <property type="match status" value="4"/>
</dbReference>
<dbReference type="EMBL" id="JHEG04000001">
    <property type="protein sequence ID" value="KAF3889773.1"/>
    <property type="molecule type" value="Genomic_DNA"/>
</dbReference>
<keyword evidence="9" id="KW-0067">ATP-binding</keyword>
<dbReference type="PROSITE" id="PS50109">
    <property type="entry name" value="HIS_KIN"/>
    <property type="match status" value="1"/>
</dbReference>
<dbReference type="SMART" id="SM00086">
    <property type="entry name" value="PAC"/>
    <property type="match status" value="4"/>
</dbReference>
<dbReference type="SMART" id="SM00448">
    <property type="entry name" value="REC"/>
    <property type="match status" value="1"/>
</dbReference>
<dbReference type="RefSeq" id="WP_082051866.1">
    <property type="nucleotide sequence ID" value="NZ_JHEG04000001.1"/>
</dbReference>
<dbReference type="InterPro" id="IPR036097">
    <property type="entry name" value="HisK_dim/P_sf"/>
</dbReference>
<dbReference type="AlphaFoldDB" id="A0A8S9TEN0"/>
<dbReference type="SUPFAM" id="SSF55874">
    <property type="entry name" value="ATPase domain of HSP90 chaperone/DNA topoisomerase II/histidine kinase"/>
    <property type="match status" value="1"/>
</dbReference>
<dbReference type="PROSITE" id="PS50113">
    <property type="entry name" value="PAC"/>
    <property type="match status" value="3"/>
</dbReference>
<dbReference type="Pfam" id="PF00512">
    <property type="entry name" value="HisKA"/>
    <property type="match status" value="1"/>
</dbReference>
<dbReference type="GO" id="GO:0009927">
    <property type="term" value="F:histidine phosphotransfer kinase activity"/>
    <property type="evidence" value="ECO:0007669"/>
    <property type="project" value="TreeGrafter"/>
</dbReference>
<dbReference type="PROSITE" id="PS50112">
    <property type="entry name" value="PAS"/>
    <property type="match status" value="3"/>
</dbReference>
<dbReference type="Pfam" id="PF02518">
    <property type="entry name" value="HATPase_c"/>
    <property type="match status" value="1"/>
</dbReference>
<dbReference type="InterPro" id="IPR001789">
    <property type="entry name" value="Sig_transdc_resp-reg_receiver"/>
</dbReference>
<feature type="modified residue" description="4-aspartylphosphate" evidence="14">
    <location>
        <position position="822"/>
    </location>
</feature>